<evidence type="ECO:0000256" key="5">
    <source>
        <dbReference type="PROSITE-ProRule" id="PRU00557"/>
    </source>
</evidence>
<accession>A0A9Q0YHH0</accession>
<dbReference type="Proteomes" id="UP001152320">
    <property type="component" value="Chromosome 20"/>
</dbReference>
<dbReference type="GO" id="GO:0005783">
    <property type="term" value="C:endoplasmic reticulum"/>
    <property type="evidence" value="ECO:0007669"/>
    <property type="project" value="UniProtKB-SubCell"/>
</dbReference>
<name>A0A9Q0YHH0_HOLLE</name>
<dbReference type="GO" id="GO:0005794">
    <property type="term" value="C:Golgi apparatus"/>
    <property type="evidence" value="ECO:0007669"/>
    <property type="project" value="TreeGrafter"/>
</dbReference>
<comment type="caution">
    <text evidence="5">Lacks conserved residue(s) required for the propagation of feature annotation.</text>
</comment>
<dbReference type="InterPro" id="IPR001747">
    <property type="entry name" value="Vitellogenin_N"/>
</dbReference>
<dbReference type="Pfam" id="PF19444">
    <property type="entry name" value="MTP_lip_bd"/>
    <property type="match status" value="1"/>
</dbReference>
<dbReference type="GO" id="GO:0042157">
    <property type="term" value="P:lipoprotein metabolic process"/>
    <property type="evidence" value="ECO:0007669"/>
    <property type="project" value="TreeGrafter"/>
</dbReference>
<reference evidence="8" key="1">
    <citation type="submission" date="2021-10" db="EMBL/GenBank/DDBJ databases">
        <title>Tropical sea cucumber genome reveals ecological adaptation and Cuvierian tubules defense mechanism.</title>
        <authorList>
            <person name="Chen T."/>
        </authorList>
    </citation>
    <scope>NUCLEOTIDE SEQUENCE</scope>
    <source>
        <strain evidence="8">Nanhai2018</strain>
        <tissue evidence="8">Muscle</tissue>
    </source>
</reference>
<keyword evidence="3 6" id="KW-0732">Signal</keyword>
<comment type="subcellular location">
    <subcellularLocation>
        <location evidence="1">Endoplasmic reticulum</location>
    </subcellularLocation>
</comment>
<keyword evidence="4" id="KW-0256">Endoplasmic reticulum</keyword>
<evidence type="ECO:0000256" key="3">
    <source>
        <dbReference type="ARBA" id="ARBA00022729"/>
    </source>
</evidence>
<dbReference type="Gene3D" id="1.25.10.20">
    <property type="entry name" value="Vitellinogen, superhelical"/>
    <property type="match status" value="1"/>
</dbReference>
<feature type="domain" description="Vitellogenin" evidence="7">
    <location>
        <begin position="19"/>
        <end position="640"/>
    </location>
</feature>
<dbReference type="GO" id="GO:0016323">
    <property type="term" value="C:basolateral plasma membrane"/>
    <property type="evidence" value="ECO:0007669"/>
    <property type="project" value="TreeGrafter"/>
</dbReference>
<dbReference type="InterPro" id="IPR011030">
    <property type="entry name" value="Lipovitellin_superhlx_dom"/>
</dbReference>
<evidence type="ECO:0000313" key="9">
    <source>
        <dbReference type="Proteomes" id="UP001152320"/>
    </source>
</evidence>
<dbReference type="EMBL" id="JAIZAY010000020">
    <property type="protein sequence ID" value="KAJ8022687.1"/>
    <property type="molecule type" value="Genomic_DNA"/>
</dbReference>
<evidence type="ECO:0000256" key="6">
    <source>
        <dbReference type="SAM" id="SignalP"/>
    </source>
</evidence>
<evidence type="ECO:0000259" key="7">
    <source>
        <dbReference type="PROSITE" id="PS51211"/>
    </source>
</evidence>
<evidence type="ECO:0000256" key="1">
    <source>
        <dbReference type="ARBA" id="ARBA00004240"/>
    </source>
</evidence>
<comment type="caution">
    <text evidence="8">The sequence shown here is derived from an EMBL/GenBank/DDBJ whole genome shotgun (WGS) entry which is preliminary data.</text>
</comment>
<dbReference type="OrthoDB" id="5865932at2759"/>
<dbReference type="InterPro" id="IPR015819">
    <property type="entry name" value="Lipid_transp_b-sht_shell"/>
</dbReference>
<evidence type="ECO:0000313" key="8">
    <source>
        <dbReference type="EMBL" id="KAJ8022687.1"/>
    </source>
</evidence>
<dbReference type="Gene3D" id="2.30.230.10">
    <property type="entry name" value="Lipovitellin, beta-sheet shell regions, chain A"/>
    <property type="match status" value="1"/>
</dbReference>
<keyword evidence="9" id="KW-1185">Reference proteome</keyword>
<keyword evidence="2" id="KW-0813">Transport</keyword>
<dbReference type="GO" id="GO:0005548">
    <property type="term" value="F:phospholipid transporter activity"/>
    <property type="evidence" value="ECO:0007669"/>
    <property type="project" value="InterPro"/>
</dbReference>
<dbReference type="InterPro" id="IPR039988">
    <property type="entry name" value="MTTP"/>
</dbReference>
<gene>
    <name evidence="8" type="ORF">HOLleu_37655</name>
</gene>
<proteinExistence type="predicted"/>
<dbReference type="SUPFAM" id="SSF56968">
    <property type="entry name" value="Lipovitellin-phosvitin complex, beta-sheet shell regions"/>
    <property type="match status" value="1"/>
</dbReference>
<dbReference type="GO" id="GO:0008289">
    <property type="term" value="F:lipid binding"/>
    <property type="evidence" value="ECO:0007669"/>
    <property type="project" value="InterPro"/>
</dbReference>
<dbReference type="InterPro" id="IPR015816">
    <property type="entry name" value="Vitellinogen_b-sht_N"/>
</dbReference>
<protein>
    <submittedName>
        <fullName evidence="8">Microsomal triglyceride transfer protein large subunit</fullName>
    </submittedName>
</protein>
<evidence type="ECO:0000256" key="2">
    <source>
        <dbReference type="ARBA" id="ARBA00022448"/>
    </source>
</evidence>
<feature type="signal peptide" evidence="6">
    <location>
        <begin position="1"/>
        <end position="16"/>
    </location>
</feature>
<dbReference type="PANTHER" id="PTHR13024:SF0">
    <property type="entry name" value="MICROSOMAL TRIACYLGLYCEROL TRANSFER PROTEIN"/>
    <property type="match status" value="1"/>
</dbReference>
<dbReference type="InterPro" id="IPR045811">
    <property type="entry name" value="MTP_lip-bd"/>
</dbReference>
<dbReference type="SUPFAM" id="SSF48431">
    <property type="entry name" value="Lipovitellin-phosvitin complex, superhelical domain"/>
    <property type="match status" value="1"/>
</dbReference>
<feature type="chain" id="PRO_5040268985" evidence="6">
    <location>
        <begin position="17"/>
        <end position="887"/>
    </location>
</feature>
<sequence length="887" mass="97042">MKIVIFLTTILAAVESLQYKQGNTYKYTYENEVRLNDKRREETEGAFSDVGLKLGVQLGLSVVWKKEKSQLVKVEFHDAKAFSVLGRSDEQNVFSPVPDTIMSLQPVFFEWNAGKVVNFFVSASETSSSANLKKGIVGIFQVQEKEGSVVETDPSGECEVSYLYQNKGSQIVKVKNLESCRQENPWIEMTHPEKILELSIPGETSASYTLREDGTIQSAVAVETHTTHINLRKTISTYVSSSQTLAFVDSETGGDTLTGDSAESAALSQGDYLKQSLQLIPIDQQCGDECQSASDVVEAYRDGLASDLLAQADSSMAFLELLKAFRSSGKQALMDVLTHDANQEVIPQILDVLASTQTGASWEAAMEVLDFSSEEMAETLERFLVVTAFNSHPTESQVEKLMAIVQEGEVGSEDVQISLALTVGALIKTLCENPEVCSGQVVQDALAVFGDILTAEEESIRKLALYALRNAAQPSSLSAIVELARSEQNQDVIETAVDCMDVFDEELFTKDVKKLLNNFYHQNHRRYSNVIRAGAVFLLLTKNPSRQDVLNIALSLPHLETFELSKFISSKLETLSQADSPAGEVIREVLVSTQAVNYGNIITGGFSKSYRNVLADTGDASVFYELDLQMTGSGLLRKSHFDVDLDAVNDTLKLLSVNLYSTGLESFFGEDTGDQGNVAAGVSVKLMGIQLRPLSFLAGGGNIMSMAWNLGSADTAVSPLHGNVLLHDHSEKLMLQSGVTVNVEVQGCASVDLGGDLDFSLWERTFTTTVFNKGAMSIRGSTSVDVSPLKTGLNYGADAMGVVNFVTSVKFASLPPQFCLQMIQEPLQYRHFVNKFEQSEKSDSEFSADLSSFTYVEDTSFKLFDENSPACREMFGQAAAEKDSGWW</sequence>
<organism evidence="8 9">
    <name type="scientific">Holothuria leucospilota</name>
    <name type="common">Black long sea cucumber</name>
    <name type="synonym">Mertensiothuria leucospilota</name>
    <dbReference type="NCBI Taxonomy" id="206669"/>
    <lineage>
        <taxon>Eukaryota</taxon>
        <taxon>Metazoa</taxon>
        <taxon>Echinodermata</taxon>
        <taxon>Eleutherozoa</taxon>
        <taxon>Echinozoa</taxon>
        <taxon>Holothuroidea</taxon>
        <taxon>Aspidochirotacea</taxon>
        <taxon>Aspidochirotida</taxon>
        <taxon>Holothuriidae</taxon>
        <taxon>Holothuria</taxon>
    </lineage>
</organism>
<dbReference type="PROSITE" id="PS51211">
    <property type="entry name" value="VITELLOGENIN"/>
    <property type="match status" value="1"/>
</dbReference>
<evidence type="ECO:0000256" key="4">
    <source>
        <dbReference type="ARBA" id="ARBA00022824"/>
    </source>
</evidence>
<dbReference type="AlphaFoldDB" id="A0A9Q0YHH0"/>
<dbReference type="PANTHER" id="PTHR13024">
    <property type="entry name" value="MICROSOMAL TRIGLYCERIDE TRANSFER PROTEIN, LARGE SUBUNIT"/>
    <property type="match status" value="1"/>
</dbReference>
<dbReference type="SMART" id="SM00638">
    <property type="entry name" value="LPD_N"/>
    <property type="match status" value="1"/>
</dbReference>
<dbReference type="Pfam" id="PF01347">
    <property type="entry name" value="Vitellogenin_N"/>
    <property type="match status" value="1"/>
</dbReference>